<accession>A0A9X1UDF4</accession>
<dbReference type="Proteomes" id="UP001139308">
    <property type="component" value="Unassembled WGS sequence"/>
</dbReference>
<dbReference type="RefSeq" id="WP_238461755.1">
    <property type="nucleotide sequence ID" value="NZ_JAKLJA010000001.1"/>
</dbReference>
<reference evidence="1" key="1">
    <citation type="submission" date="2022-01" db="EMBL/GenBank/DDBJ databases">
        <title>Genome sequence and assembly of Parabukholderia sp. RG36.</title>
        <authorList>
            <person name="Chhetri G."/>
        </authorList>
    </citation>
    <scope>NUCLEOTIDE SEQUENCE</scope>
    <source>
        <strain evidence="1">RG36</strain>
    </source>
</reference>
<proteinExistence type="predicted"/>
<evidence type="ECO:0008006" key="3">
    <source>
        <dbReference type="Google" id="ProtNLM"/>
    </source>
</evidence>
<protein>
    <recommendedName>
        <fullName evidence="3">PAAR motif-containing protein</fullName>
    </recommendedName>
</protein>
<evidence type="ECO:0000313" key="2">
    <source>
        <dbReference type="Proteomes" id="UP001139308"/>
    </source>
</evidence>
<sequence>MVGIYYAAVEDDPLTSGPGSHVYASKRCATIQGEDGKRRRLAFIGDKAYCSRCDSVGLITYGAGLNERRRLNDLANGGRRQAVGDDIVLCKCAEPPRIIAVYGRDWKIHDRGEENTASFTKTPAQSAVYNEKFVVKDSGGSPLANVRYRVRIGESVVAEGTTNAYGHVSRITTDAAQRLIFEVAQHHEGT</sequence>
<evidence type="ECO:0000313" key="1">
    <source>
        <dbReference type="EMBL" id="MCG5071980.1"/>
    </source>
</evidence>
<dbReference type="AlphaFoldDB" id="A0A9X1UDF4"/>
<comment type="caution">
    <text evidence="1">The sequence shown here is derived from an EMBL/GenBank/DDBJ whole genome shotgun (WGS) entry which is preliminary data.</text>
</comment>
<name>A0A9X1UDF4_9BURK</name>
<dbReference type="EMBL" id="JAKLJA010000001">
    <property type="protein sequence ID" value="MCG5071980.1"/>
    <property type="molecule type" value="Genomic_DNA"/>
</dbReference>
<organism evidence="1 2">
    <name type="scientific">Paraburkholderia tagetis</name>
    <dbReference type="NCBI Taxonomy" id="2913261"/>
    <lineage>
        <taxon>Bacteria</taxon>
        <taxon>Pseudomonadati</taxon>
        <taxon>Pseudomonadota</taxon>
        <taxon>Betaproteobacteria</taxon>
        <taxon>Burkholderiales</taxon>
        <taxon>Burkholderiaceae</taxon>
        <taxon>Paraburkholderia</taxon>
    </lineage>
</organism>
<keyword evidence="2" id="KW-1185">Reference proteome</keyword>
<gene>
    <name evidence="1" type="ORF">L5014_01170</name>
</gene>